<dbReference type="VEuPathDB" id="FungiDB:BO71DRAFT_90175"/>
<evidence type="ECO:0000256" key="1">
    <source>
        <dbReference type="SAM" id="Phobius"/>
    </source>
</evidence>
<reference evidence="2 3" key="1">
    <citation type="submission" date="2018-02" db="EMBL/GenBank/DDBJ databases">
        <title>The genomes of Aspergillus section Nigri reveals drivers in fungal speciation.</title>
        <authorList>
            <consortium name="DOE Joint Genome Institute"/>
            <person name="Vesth T.C."/>
            <person name="Nybo J."/>
            <person name="Theobald S."/>
            <person name="Brandl J."/>
            <person name="Frisvad J.C."/>
            <person name="Nielsen K.F."/>
            <person name="Lyhne E.K."/>
            <person name="Kogle M.E."/>
            <person name="Kuo A."/>
            <person name="Riley R."/>
            <person name="Clum A."/>
            <person name="Nolan M."/>
            <person name="Lipzen A."/>
            <person name="Salamov A."/>
            <person name="Henrissat B."/>
            <person name="Wiebenga A."/>
            <person name="De vries R.P."/>
            <person name="Grigoriev I.V."/>
            <person name="Mortensen U.H."/>
            <person name="Andersen M.R."/>
            <person name="Baker S.E."/>
        </authorList>
    </citation>
    <scope>NUCLEOTIDE SEQUENCE [LARGE SCALE GENOMIC DNA]</scope>
    <source>
        <strain evidence="2 3">CBS 707.79</strain>
    </source>
</reference>
<sequence length="107" mass="11958">MGGLGVVWGWCGVGRVGWRAINGSRGSVDEGMRISGGGSRQLGGAAESRGWCLRLRGGKYTLGVSVTTECIHFNEESKQRGVLSFFFFFRLFFVTYYFQSSSRRRRD</sequence>
<evidence type="ECO:0000313" key="2">
    <source>
        <dbReference type="EMBL" id="PYH90137.1"/>
    </source>
</evidence>
<evidence type="ECO:0000313" key="3">
    <source>
        <dbReference type="Proteomes" id="UP000247810"/>
    </source>
</evidence>
<protein>
    <submittedName>
        <fullName evidence="2">Uncharacterized protein</fullName>
    </submittedName>
</protein>
<organism evidence="2 3">
    <name type="scientific">Aspergillus ellipticus CBS 707.79</name>
    <dbReference type="NCBI Taxonomy" id="1448320"/>
    <lineage>
        <taxon>Eukaryota</taxon>
        <taxon>Fungi</taxon>
        <taxon>Dikarya</taxon>
        <taxon>Ascomycota</taxon>
        <taxon>Pezizomycotina</taxon>
        <taxon>Eurotiomycetes</taxon>
        <taxon>Eurotiomycetidae</taxon>
        <taxon>Eurotiales</taxon>
        <taxon>Aspergillaceae</taxon>
        <taxon>Aspergillus</taxon>
        <taxon>Aspergillus subgen. Circumdati</taxon>
    </lineage>
</organism>
<keyword evidence="1" id="KW-0812">Transmembrane</keyword>
<name>A0A319D6H2_9EURO</name>
<accession>A0A319D6H2</accession>
<keyword evidence="1" id="KW-1133">Transmembrane helix</keyword>
<dbReference type="EMBL" id="KZ825996">
    <property type="protein sequence ID" value="PYH90137.1"/>
    <property type="molecule type" value="Genomic_DNA"/>
</dbReference>
<keyword evidence="1" id="KW-0472">Membrane</keyword>
<feature type="transmembrane region" description="Helical" evidence="1">
    <location>
        <begin position="81"/>
        <end position="98"/>
    </location>
</feature>
<keyword evidence="3" id="KW-1185">Reference proteome</keyword>
<dbReference type="Proteomes" id="UP000247810">
    <property type="component" value="Unassembled WGS sequence"/>
</dbReference>
<dbReference type="AlphaFoldDB" id="A0A319D6H2"/>
<proteinExistence type="predicted"/>
<gene>
    <name evidence="2" type="ORF">BO71DRAFT_90175</name>
</gene>